<evidence type="ECO:0000313" key="3">
    <source>
        <dbReference type="EMBL" id="PND35355.1"/>
    </source>
</evidence>
<dbReference type="PANTHER" id="PTHR32309">
    <property type="entry name" value="TYROSINE-PROTEIN KINASE"/>
    <property type="match status" value="1"/>
</dbReference>
<accession>A0A2N8KPI4</accession>
<evidence type="ECO:0000256" key="1">
    <source>
        <dbReference type="SAM" id="Coils"/>
    </source>
</evidence>
<organism evidence="3 4">
    <name type="scientific">Achromobacter pulmonis</name>
    <dbReference type="NCBI Taxonomy" id="1389932"/>
    <lineage>
        <taxon>Bacteria</taxon>
        <taxon>Pseudomonadati</taxon>
        <taxon>Pseudomonadota</taxon>
        <taxon>Betaproteobacteria</taxon>
        <taxon>Burkholderiales</taxon>
        <taxon>Alcaligenaceae</taxon>
        <taxon>Achromobacter</taxon>
    </lineage>
</organism>
<dbReference type="GO" id="GO:0004713">
    <property type="term" value="F:protein tyrosine kinase activity"/>
    <property type="evidence" value="ECO:0007669"/>
    <property type="project" value="TreeGrafter"/>
</dbReference>
<gene>
    <name evidence="3" type="ORF">C1I89_02940</name>
</gene>
<dbReference type="PANTHER" id="PTHR32309:SF13">
    <property type="entry name" value="FERRIC ENTEROBACTIN TRANSPORT PROTEIN FEPE"/>
    <property type="match status" value="1"/>
</dbReference>
<evidence type="ECO:0000256" key="2">
    <source>
        <dbReference type="SAM" id="Phobius"/>
    </source>
</evidence>
<keyword evidence="2" id="KW-0812">Transmembrane</keyword>
<dbReference type="AlphaFoldDB" id="A0A2N8KPI4"/>
<feature type="transmembrane region" description="Helical" evidence="2">
    <location>
        <begin position="339"/>
        <end position="360"/>
    </location>
</feature>
<keyword evidence="2" id="KW-0472">Membrane</keyword>
<sequence length="368" mass="42067">MMNFEKLKSKQLALWLVGIPMILAVLYYSFFALDRYVSTAQVAVRQVGNNETPQMPGLAVMLSGLNPTSREETLYLRVFLTSQDMLNVLQEKINWAKHYEGRWRDPLYLLPSDAPQEELLEYYQRVVTTHFDDQTGLLNVTVQAFDPEFAEETLRVMLRESERFVNELSHRMAREQMAFAQSELAKARAVYEERREDMLAFQSKNNLLDAEASAKARAEIIAELEANLTKERTALKGLTGTLNADTPQVRQQRNRIRALEQQLNAEIQRLVSEKGGDKLNVVASRYRNLTIDAAIAEEAYKFAVSSVESSRIEASKKLRSLVTVVSPNMPDKATYPERIYNLITLFIATLLFYGIARFVIATIEDHKD</sequence>
<evidence type="ECO:0000313" key="4">
    <source>
        <dbReference type="Proteomes" id="UP000235994"/>
    </source>
</evidence>
<protein>
    <submittedName>
        <fullName evidence="3">ABC transporter permease</fullName>
    </submittedName>
</protein>
<feature type="coiled-coil region" evidence="1">
    <location>
        <begin position="221"/>
        <end position="273"/>
    </location>
</feature>
<comment type="caution">
    <text evidence="3">The sequence shown here is derived from an EMBL/GenBank/DDBJ whole genome shotgun (WGS) entry which is preliminary data.</text>
</comment>
<keyword evidence="1" id="KW-0175">Coiled coil</keyword>
<keyword evidence="2" id="KW-1133">Transmembrane helix</keyword>
<name>A0A2N8KPI4_9BURK</name>
<dbReference type="GO" id="GO:0005886">
    <property type="term" value="C:plasma membrane"/>
    <property type="evidence" value="ECO:0007669"/>
    <property type="project" value="TreeGrafter"/>
</dbReference>
<dbReference type="Proteomes" id="UP000235994">
    <property type="component" value="Unassembled WGS sequence"/>
</dbReference>
<reference evidence="3 4" key="1">
    <citation type="submission" date="2018-01" db="EMBL/GenBank/DDBJ databases">
        <title>The draft genome of an aniline degradation strain ANB-1.</title>
        <authorList>
            <person name="Zhang L."/>
            <person name="Jiang J."/>
        </authorList>
    </citation>
    <scope>NUCLEOTIDE SEQUENCE [LARGE SCALE GENOMIC DNA]</scope>
    <source>
        <strain evidence="3 4">ANB-1</strain>
    </source>
</reference>
<dbReference type="RefSeq" id="WP_102771294.1">
    <property type="nucleotide sequence ID" value="NZ_POQS01000001.1"/>
</dbReference>
<keyword evidence="4" id="KW-1185">Reference proteome</keyword>
<feature type="transmembrane region" description="Helical" evidence="2">
    <location>
        <begin position="12"/>
        <end position="31"/>
    </location>
</feature>
<proteinExistence type="predicted"/>
<dbReference type="InterPro" id="IPR050445">
    <property type="entry name" value="Bact_polysacc_biosynth/exp"/>
</dbReference>
<dbReference type="EMBL" id="POQS01000001">
    <property type="protein sequence ID" value="PND35355.1"/>
    <property type="molecule type" value="Genomic_DNA"/>
</dbReference>